<organism evidence="2 3">
    <name type="scientific">Asticcacaulis biprosthecium C19</name>
    <dbReference type="NCBI Taxonomy" id="715226"/>
    <lineage>
        <taxon>Bacteria</taxon>
        <taxon>Pseudomonadati</taxon>
        <taxon>Pseudomonadota</taxon>
        <taxon>Alphaproteobacteria</taxon>
        <taxon>Caulobacterales</taxon>
        <taxon>Caulobacteraceae</taxon>
        <taxon>Asticcacaulis</taxon>
    </lineage>
</organism>
<dbReference type="HOGENOM" id="CLU_046006_4_0_5"/>
<dbReference type="SUPFAM" id="SSF54593">
    <property type="entry name" value="Glyoxalase/Bleomycin resistance protein/Dihydroxybiphenyl dioxygenase"/>
    <property type="match status" value="1"/>
</dbReference>
<dbReference type="PROSITE" id="PS51819">
    <property type="entry name" value="VOC"/>
    <property type="match status" value="1"/>
</dbReference>
<dbReference type="InterPro" id="IPR004360">
    <property type="entry name" value="Glyas_Fos-R_dOase_dom"/>
</dbReference>
<dbReference type="GO" id="GO:0051213">
    <property type="term" value="F:dioxygenase activity"/>
    <property type="evidence" value="ECO:0007669"/>
    <property type="project" value="UniProtKB-KW"/>
</dbReference>
<proteinExistence type="predicted"/>
<dbReference type="Gene3D" id="3.10.180.10">
    <property type="entry name" value="2,3-Dihydroxybiphenyl 1,2-Dioxygenase, domain 1"/>
    <property type="match status" value="1"/>
</dbReference>
<name>F4QTM6_9CAUL</name>
<dbReference type="AlphaFoldDB" id="F4QTM6"/>
<evidence type="ECO:0000313" key="3">
    <source>
        <dbReference type="Proteomes" id="UP000006512"/>
    </source>
</evidence>
<dbReference type="Proteomes" id="UP000006512">
    <property type="component" value="Unassembled WGS sequence"/>
</dbReference>
<accession>F4QTM6</accession>
<dbReference type="eggNOG" id="COG0346">
    <property type="taxonomic scope" value="Bacteria"/>
</dbReference>
<dbReference type="PANTHER" id="PTHR21366:SF14">
    <property type="entry name" value="GLYOXALASE DOMAIN-CONTAINING PROTEIN 5"/>
    <property type="match status" value="1"/>
</dbReference>
<dbReference type="RefSeq" id="WP_006275297.1">
    <property type="nucleotide sequence ID" value="NZ_GL883081.1"/>
</dbReference>
<keyword evidence="2" id="KW-0223">Dioxygenase</keyword>
<dbReference type="OrthoDB" id="9812656at2"/>
<dbReference type="InterPro" id="IPR037523">
    <property type="entry name" value="VOC_core"/>
</dbReference>
<keyword evidence="2" id="KW-0560">Oxidoreductase</keyword>
<dbReference type="InterPro" id="IPR029068">
    <property type="entry name" value="Glyas_Bleomycin-R_OHBP_Dase"/>
</dbReference>
<dbReference type="InterPro" id="IPR050383">
    <property type="entry name" value="GlyoxalaseI/FosfomycinResist"/>
</dbReference>
<dbReference type="Pfam" id="PF00903">
    <property type="entry name" value="Glyoxalase"/>
    <property type="match status" value="1"/>
</dbReference>
<keyword evidence="3" id="KW-1185">Reference proteome</keyword>
<reference evidence="3" key="1">
    <citation type="submission" date="2011-03" db="EMBL/GenBank/DDBJ databases">
        <title>Draft genome sequence of Brevundimonas diminuta.</title>
        <authorList>
            <person name="Brown P.J.B."/>
            <person name="Buechlein A."/>
            <person name="Hemmerich C."/>
            <person name="Brun Y.V."/>
        </authorList>
    </citation>
    <scope>NUCLEOTIDE SEQUENCE [LARGE SCALE GENOMIC DNA]</scope>
    <source>
        <strain evidence="3">C19</strain>
    </source>
</reference>
<dbReference type="PANTHER" id="PTHR21366">
    <property type="entry name" value="GLYOXALASE FAMILY PROTEIN"/>
    <property type="match status" value="1"/>
</dbReference>
<evidence type="ECO:0000313" key="2">
    <source>
        <dbReference type="EMBL" id="EGF89176.1"/>
    </source>
</evidence>
<protein>
    <submittedName>
        <fullName evidence="2">Glyoxalase/Bleomycin resistance protein/Dioxygenase superfamily protein</fullName>
    </submittedName>
</protein>
<dbReference type="EMBL" id="GL883081">
    <property type="protein sequence ID" value="EGF89176.1"/>
    <property type="molecule type" value="Genomic_DNA"/>
</dbReference>
<sequence>MISIQNIDHVVFRVRDLDRSVKFYMDVLGAQFEQHQTHVDLYQLRVGTSLIDLVPVDGVIGRKGGPAPGPDGHNVDHVYFRVAPWDEAGIIAHLSAHGIIAEVANRYGADGVGPSIYLTDPDGNRLELKGPAVTPPVEPSGG</sequence>
<feature type="domain" description="VOC" evidence="1">
    <location>
        <begin position="6"/>
        <end position="131"/>
    </location>
</feature>
<gene>
    <name evidence="2" type="ORF">ABI_45230</name>
</gene>
<dbReference type="STRING" id="715226.ABI_45230"/>
<evidence type="ECO:0000259" key="1">
    <source>
        <dbReference type="PROSITE" id="PS51819"/>
    </source>
</evidence>